<evidence type="ECO:0000256" key="1">
    <source>
        <dbReference type="ARBA" id="ARBA00004123"/>
    </source>
</evidence>
<dbReference type="PANTHER" id="PTHR47338">
    <property type="entry name" value="ZN(II)2CYS6 TRANSCRIPTION FACTOR (EUROFUNG)-RELATED"/>
    <property type="match status" value="1"/>
</dbReference>
<gene>
    <name evidence="7" type="ORF">GQ607_007832</name>
</gene>
<proteinExistence type="predicted"/>
<dbReference type="GO" id="GO:0005634">
    <property type="term" value="C:nucleus"/>
    <property type="evidence" value="ECO:0007669"/>
    <property type="project" value="UniProtKB-SubCell"/>
</dbReference>
<dbReference type="Proteomes" id="UP000434172">
    <property type="component" value="Unassembled WGS sequence"/>
</dbReference>
<name>A0A8H3ZM36_9PEZI</name>
<keyword evidence="3" id="KW-0805">Transcription regulation</keyword>
<keyword evidence="5" id="KW-0539">Nucleus</keyword>
<dbReference type="OrthoDB" id="10261408at2759"/>
<evidence type="ECO:0000313" key="7">
    <source>
        <dbReference type="EMBL" id="KAF0324939.1"/>
    </source>
</evidence>
<sequence length="590" mass="66108">MCQSHVLTHTSRKKAKVKRRLASSWNTVDPNLCAHLVELFCCRSSSLLGLIVPADVLIETICAGTCTRSLLLAVCAYSVRFSVHKAVKEPSASSLAKNFERSARCQVDLSSAPGCEPSTVSTHCVLIEYSISLGDGRQAWMDLGKFLETLRCPTWNDQSNLQPNGGTSSSQFFTQLLELLQLFIRIQHYCSAGFSKQSPPPWSLHSTFRTYQVELEQLVLQRLERLHPGSSEDDHLPQEQRTQNAMCSLIWHCCVICLNRNFLPIPKRTRPDHEDTEPSSRQLNFPAAPQLFVEERLNRCQASAVAICTICKELVWQRDFFRSAIVLVNYLHRAPRPHSPWIADTLKFLFVALGAASSFYTPANDWISVLIRVHDINVPLKHVSGTPVEDVFSTYFSRYVDIKEPEWVPLIPNNVSNAQGRVREDVSSGQGHHQHLFDKAQIEPGNGSQCQENWLHSYARHLSEDVEPDRQDGMDSTHSGTEDGDALQFHDGKNTGDPFGLMGGLLESSEAILPSMSETSMMSQSMDVEKVSIVDPTGLVDSLTDPFAFTDLSGYQEDFDSRLLRQLMKGSDSLWGEMNLSLSSGQNRFM</sequence>
<dbReference type="GO" id="GO:0000981">
    <property type="term" value="F:DNA-binding transcription factor activity, RNA polymerase II-specific"/>
    <property type="evidence" value="ECO:0007669"/>
    <property type="project" value="InterPro"/>
</dbReference>
<dbReference type="AlphaFoldDB" id="A0A8H3ZM36"/>
<evidence type="ECO:0000256" key="6">
    <source>
        <dbReference type="SAM" id="MobiDB-lite"/>
    </source>
</evidence>
<reference evidence="7 8" key="1">
    <citation type="submission" date="2019-12" db="EMBL/GenBank/DDBJ databases">
        <title>A genome sequence resource for the geographically widespread anthracnose pathogen Colletotrichum asianum.</title>
        <authorList>
            <person name="Meng Y."/>
        </authorList>
    </citation>
    <scope>NUCLEOTIDE SEQUENCE [LARGE SCALE GENOMIC DNA]</scope>
    <source>
        <strain evidence="7 8">ICMP 18580</strain>
    </source>
</reference>
<evidence type="ECO:0000256" key="3">
    <source>
        <dbReference type="ARBA" id="ARBA00023015"/>
    </source>
</evidence>
<feature type="region of interest" description="Disordered" evidence="6">
    <location>
        <begin position="466"/>
        <end position="493"/>
    </location>
</feature>
<dbReference type="InterPro" id="IPR050815">
    <property type="entry name" value="TF_fung"/>
</dbReference>
<keyword evidence="2" id="KW-0479">Metal-binding</keyword>
<dbReference type="PANTHER" id="PTHR47338:SF5">
    <property type="entry name" value="ZN(II)2CYS6 TRANSCRIPTION FACTOR (EUROFUNG)"/>
    <property type="match status" value="1"/>
</dbReference>
<evidence type="ECO:0000256" key="4">
    <source>
        <dbReference type="ARBA" id="ARBA00023163"/>
    </source>
</evidence>
<evidence type="ECO:0000256" key="5">
    <source>
        <dbReference type="ARBA" id="ARBA00023242"/>
    </source>
</evidence>
<evidence type="ECO:0000256" key="2">
    <source>
        <dbReference type="ARBA" id="ARBA00022723"/>
    </source>
</evidence>
<keyword evidence="4" id="KW-0804">Transcription</keyword>
<organism evidence="7 8">
    <name type="scientific">Colletotrichum asianum</name>
    <dbReference type="NCBI Taxonomy" id="702518"/>
    <lineage>
        <taxon>Eukaryota</taxon>
        <taxon>Fungi</taxon>
        <taxon>Dikarya</taxon>
        <taxon>Ascomycota</taxon>
        <taxon>Pezizomycotina</taxon>
        <taxon>Sordariomycetes</taxon>
        <taxon>Hypocreomycetidae</taxon>
        <taxon>Glomerellales</taxon>
        <taxon>Glomerellaceae</taxon>
        <taxon>Colletotrichum</taxon>
        <taxon>Colletotrichum gloeosporioides species complex</taxon>
    </lineage>
</organism>
<protein>
    <submittedName>
        <fullName evidence="7">Uncharacterized protein</fullName>
    </submittedName>
</protein>
<dbReference type="GO" id="GO:0046872">
    <property type="term" value="F:metal ion binding"/>
    <property type="evidence" value="ECO:0007669"/>
    <property type="project" value="UniProtKB-KW"/>
</dbReference>
<keyword evidence="8" id="KW-1185">Reference proteome</keyword>
<comment type="subcellular location">
    <subcellularLocation>
        <location evidence="1">Nucleus</location>
    </subcellularLocation>
</comment>
<dbReference type="EMBL" id="WOWK01000040">
    <property type="protein sequence ID" value="KAF0324939.1"/>
    <property type="molecule type" value="Genomic_DNA"/>
</dbReference>
<dbReference type="CDD" id="cd12148">
    <property type="entry name" value="fungal_TF_MHR"/>
    <property type="match status" value="1"/>
</dbReference>
<feature type="compositionally biased region" description="Basic and acidic residues" evidence="6">
    <location>
        <begin position="466"/>
        <end position="475"/>
    </location>
</feature>
<accession>A0A8H3ZM36</accession>
<comment type="caution">
    <text evidence="7">The sequence shown here is derived from an EMBL/GenBank/DDBJ whole genome shotgun (WGS) entry which is preliminary data.</text>
</comment>
<evidence type="ECO:0000313" key="8">
    <source>
        <dbReference type="Proteomes" id="UP000434172"/>
    </source>
</evidence>